<dbReference type="RefSeq" id="WP_161075226.1">
    <property type="nucleotide sequence ID" value="NZ_CP086370.1"/>
</dbReference>
<sequence length="115" mass="13044">MSRSHHRANRRQRKKMHLGEFQELGFMVDAKLADGQDAAQRDSLLYRFLLEAVEANGLAFGGGMNSDFSGFVVSGKAYGKVEESHRELVRNWLESQGVLQQIQIGELRDAWYGWG</sequence>
<dbReference type="InterPro" id="IPR007416">
    <property type="entry name" value="YggL_50S_bp"/>
</dbReference>
<evidence type="ECO:0000313" key="2">
    <source>
        <dbReference type="Proteomes" id="UP000450676"/>
    </source>
</evidence>
<protein>
    <submittedName>
        <fullName evidence="1">DUF469 family protein</fullName>
    </submittedName>
</protein>
<keyword evidence="2" id="KW-1185">Reference proteome</keyword>
<reference evidence="1 2" key="1">
    <citation type="submission" date="2019-12" db="EMBL/GenBank/DDBJ databases">
        <title>Novel species isolated from a subtropical stream in China.</title>
        <authorList>
            <person name="Lu H."/>
        </authorList>
    </citation>
    <scope>NUCLEOTIDE SEQUENCE [LARGE SCALE GENOMIC DNA]</scope>
    <source>
        <strain evidence="1 2">FT127W</strain>
    </source>
</reference>
<dbReference type="PANTHER" id="PTHR38778:SF1">
    <property type="entry name" value="CYTOPLASMIC PROTEIN"/>
    <property type="match status" value="1"/>
</dbReference>
<proteinExistence type="predicted"/>
<evidence type="ECO:0000313" key="1">
    <source>
        <dbReference type="EMBL" id="MYN10947.1"/>
    </source>
</evidence>
<dbReference type="Pfam" id="PF04320">
    <property type="entry name" value="YggL_50S_bp"/>
    <property type="match status" value="1"/>
</dbReference>
<dbReference type="PANTHER" id="PTHR38778">
    <property type="entry name" value="CYTOPLASMIC PROTEIN-RELATED"/>
    <property type="match status" value="1"/>
</dbReference>
<dbReference type="AlphaFoldDB" id="A0A7X4KQ69"/>
<gene>
    <name evidence="1" type="ORF">GTP77_26875</name>
</gene>
<name>A0A7X4KQ69_9BURK</name>
<dbReference type="GO" id="GO:0005829">
    <property type="term" value="C:cytosol"/>
    <property type="evidence" value="ECO:0007669"/>
    <property type="project" value="TreeGrafter"/>
</dbReference>
<comment type="caution">
    <text evidence="1">The sequence shown here is derived from an EMBL/GenBank/DDBJ whole genome shotgun (WGS) entry which is preliminary data.</text>
</comment>
<organism evidence="1 2">
    <name type="scientific">Pseudoduganella aquatica</name>
    <dbReference type="NCBI Taxonomy" id="2660641"/>
    <lineage>
        <taxon>Bacteria</taxon>
        <taxon>Pseudomonadati</taxon>
        <taxon>Pseudomonadota</taxon>
        <taxon>Betaproteobacteria</taxon>
        <taxon>Burkholderiales</taxon>
        <taxon>Oxalobacteraceae</taxon>
        <taxon>Telluria group</taxon>
        <taxon>Pseudoduganella</taxon>
    </lineage>
</organism>
<dbReference type="Proteomes" id="UP000450676">
    <property type="component" value="Unassembled WGS sequence"/>
</dbReference>
<accession>A0A7X4KQ69</accession>
<dbReference type="EMBL" id="WWCU01000049">
    <property type="protein sequence ID" value="MYN10947.1"/>
    <property type="molecule type" value="Genomic_DNA"/>
</dbReference>